<feature type="domain" description="Glycosyl transferase family 1" evidence="1">
    <location>
        <begin position="189"/>
        <end position="343"/>
    </location>
</feature>
<keyword evidence="3" id="KW-0808">Transferase</keyword>
<keyword evidence="3" id="KW-0328">Glycosyltransferase</keyword>
<keyword evidence="4" id="KW-1185">Reference proteome</keyword>
<proteinExistence type="predicted"/>
<dbReference type="Pfam" id="PF00534">
    <property type="entry name" value="Glycos_transf_1"/>
    <property type="match status" value="1"/>
</dbReference>
<dbReference type="EC" id="2.4.-.-" evidence="3"/>
<organism evidence="3 4">
    <name type="scientific">Winogradskyella bathintestinalis</name>
    <dbReference type="NCBI Taxonomy" id="3035208"/>
    <lineage>
        <taxon>Bacteria</taxon>
        <taxon>Pseudomonadati</taxon>
        <taxon>Bacteroidota</taxon>
        <taxon>Flavobacteriia</taxon>
        <taxon>Flavobacteriales</taxon>
        <taxon>Flavobacteriaceae</taxon>
        <taxon>Winogradskyella</taxon>
    </lineage>
</organism>
<dbReference type="RefSeq" id="WP_290206291.1">
    <property type="nucleotide sequence ID" value="NZ_JASDDK010000002.1"/>
</dbReference>
<dbReference type="Gene3D" id="3.40.50.2000">
    <property type="entry name" value="Glycogen Phosphorylase B"/>
    <property type="match status" value="2"/>
</dbReference>
<dbReference type="InterPro" id="IPR028098">
    <property type="entry name" value="Glyco_trans_4-like_N"/>
</dbReference>
<comment type="caution">
    <text evidence="3">The sequence shown here is derived from an EMBL/GenBank/DDBJ whole genome shotgun (WGS) entry which is preliminary data.</text>
</comment>
<dbReference type="SUPFAM" id="SSF53756">
    <property type="entry name" value="UDP-Glycosyltransferase/glycogen phosphorylase"/>
    <property type="match status" value="1"/>
</dbReference>
<protein>
    <submittedName>
        <fullName evidence="3">Glycosyltransferase</fullName>
        <ecNumber evidence="3">2.4.-.-</ecNumber>
    </submittedName>
</protein>
<dbReference type="Pfam" id="PF13439">
    <property type="entry name" value="Glyco_transf_4"/>
    <property type="match status" value="1"/>
</dbReference>
<dbReference type="Proteomes" id="UP001231197">
    <property type="component" value="Unassembled WGS sequence"/>
</dbReference>
<sequence length="362" mass="41153">MNNPVRKKICIVVRSLAGGGAERSAGLLSIMLSEIGHDVHVVSVLNDIKYPYAGDLLNLGIIKERNSKLVGGLKRFKALYKYIRQHNFDFLIDNRPRVNKLQEYVVAKFLYKPNRTIYCVRSFNLYNYMPTNALMARIWYGNAYRIVSVSETISKKLKNQYHLNNVITIHNPTDIASTTILSKPKIHGDYILYFGRLVDDVKNVSLLLEAFEKSHLYKAKVKLVIMGEGKDRTTLEKKVAMLNCKEYVEFIGYNPHPNSVIAHAKYAVLTSHYEGFPRILLESLSLGIPVVSVDCNSGPSEIIKNGENGLLVENYNTPALALAMDTLYFDNALYQKCKENAKRSVLKFNQDNIAKQWQKILN</sequence>
<evidence type="ECO:0000313" key="4">
    <source>
        <dbReference type="Proteomes" id="UP001231197"/>
    </source>
</evidence>
<accession>A0ABT7ZUF7</accession>
<name>A0ABT7ZUF7_9FLAO</name>
<evidence type="ECO:0000259" key="2">
    <source>
        <dbReference type="Pfam" id="PF13439"/>
    </source>
</evidence>
<dbReference type="PANTHER" id="PTHR12526:SF630">
    <property type="entry name" value="GLYCOSYLTRANSFERASE"/>
    <property type="match status" value="1"/>
</dbReference>
<evidence type="ECO:0000259" key="1">
    <source>
        <dbReference type="Pfam" id="PF00534"/>
    </source>
</evidence>
<dbReference type="GO" id="GO:0016757">
    <property type="term" value="F:glycosyltransferase activity"/>
    <property type="evidence" value="ECO:0007669"/>
    <property type="project" value="UniProtKB-KW"/>
</dbReference>
<dbReference type="PANTHER" id="PTHR12526">
    <property type="entry name" value="GLYCOSYLTRANSFERASE"/>
    <property type="match status" value="1"/>
</dbReference>
<evidence type="ECO:0000313" key="3">
    <source>
        <dbReference type="EMBL" id="MDN3492599.1"/>
    </source>
</evidence>
<reference evidence="3 4" key="1">
    <citation type="journal article" date="2023" name="Int. J. Syst. Evol. Microbiol.">
        <title>Winogradskyella bathintestinalis sp. nov., isolated from the intestine of the deep-sea loosejaw dragonfish, Malacosteus niger.</title>
        <authorList>
            <person name="Uniacke-Lowe S."/>
            <person name="Johnson C.N."/>
            <person name="Stanton C."/>
            <person name="Hill C."/>
            <person name="Ross P."/>
        </authorList>
    </citation>
    <scope>NUCLEOTIDE SEQUENCE [LARGE SCALE GENOMIC DNA]</scope>
    <source>
        <strain evidence="3 4">APC 3343</strain>
    </source>
</reference>
<gene>
    <name evidence="3" type="ORF">QMA06_07695</name>
</gene>
<feature type="domain" description="Glycosyltransferase subfamily 4-like N-terminal" evidence="2">
    <location>
        <begin position="19"/>
        <end position="175"/>
    </location>
</feature>
<dbReference type="InterPro" id="IPR001296">
    <property type="entry name" value="Glyco_trans_1"/>
</dbReference>
<dbReference type="EMBL" id="JASDDK010000002">
    <property type="protein sequence ID" value="MDN3492599.1"/>
    <property type="molecule type" value="Genomic_DNA"/>
</dbReference>